<dbReference type="RefSeq" id="WP_014773030.1">
    <property type="nucleotide sequence ID" value="NC_018010.1"/>
</dbReference>
<sequence>MIPKIIHYCWFGDGKLTALEKKCLASWKMHCPDYQIKLWNEDNFNINYCEFTKEAYRLGKYAFVSDVARLYALQQEGGIYLDTDMLFVKSFSDLINQEFFLGDHIQGKIGLGIIGSIKNHNIIDKVLSYYINQEFNLLTPTLIPDLFDQLLQEERKSIRVYEPDYFYALPFDQKEKDYQGFLTNNSYAVHLWNHSWKNELSLLNEFKFFAALKFYINNSIKYSEEYKNSNQHKLFFFKFWLKLKVYCYNLIFKKKD</sequence>
<dbReference type="STRING" id="866536.Belba_2521"/>
<dbReference type="InterPro" id="IPR051706">
    <property type="entry name" value="Glycosyltransferase_domain"/>
</dbReference>
<dbReference type="PANTHER" id="PTHR32385:SF15">
    <property type="entry name" value="INOSITOL PHOSPHOCERAMIDE MANNOSYLTRANSFERASE 1"/>
    <property type="match status" value="1"/>
</dbReference>
<dbReference type="InterPro" id="IPR029044">
    <property type="entry name" value="Nucleotide-diphossugar_trans"/>
</dbReference>
<dbReference type="EMBL" id="CP003281">
    <property type="protein sequence ID" value="AFL85074.1"/>
    <property type="molecule type" value="Genomic_DNA"/>
</dbReference>
<reference evidence="4" key="1">
    <citation type="submission" date="2012-06" db="EMBL/GenBank/DDBJ databases">
        <title>The complete genome of Belliella baltica DSM 15883.</title>
        <authorList>
            <person name="Lucas S."/>
            <person name="Copeland A."/>
            <person name="Lapidus A."/>
            <person name="Goodwin L."/>
            <person name="Pitluck S."/>
            <person name="Peters L."/>
            <person name="Mikhailova N."/>
            <person name="Davenport K."/>
            <person name="Kyrpides N."/>
            <person name="Mavromatis K."/>
            <person name="Pagani I."/>
            <person name="Ivanova N."/>
            <person name="Ovchinnikova G."/>
            <person name="Zeytun A."/>
            <person name="Detter J.C."/>
            <person name="Han C."/>
            <person name="Land M."/>
            <person name="Hauser L."/>
            <person name="Markowitz V."/>
            <person name="Cheng J.-F."/>
            <person name="Hugenholtz P."/>
            <person name="Woyke T."/>
            <person name="Wu D."/>
            <person name="Tindall B."/>
            <person name="Pomrenke H."/>
            <person name="Brambilla E."/>
            <person name="Klenk H.-P."/>
            <person name="Eisen J.A."/>
        </authorList>
    </citation>
    <scope>NUCLEOTIDE SEQUENCE [LARGE SCALE GENOMIC DNA]</scope>
    <source>
        <strain evidence="4">DSM 15883 / CIP 108006 / LMG 21964 / BA134</strain>
    </source>
</reference>
<dbReference type="eggNOG" id="COG3774">
    <property type="taxonomic scope" value="Bacteria"/>
</dbReference>
<evidence type="ECO:0000313" key="3">
    <source>
        <dbReference type="EMBL" id="AFL85074.1"/>
    </source>
</evidence>
<keyword evidence="4" id="KW-1185">Reference proteome</keyword>
<dbReference type="Proteomes" id="UP000006050">
    <property type="component" value="Chromosome"/>
</dbReference>
<name>I3Z756_BELBD</name>
<dbReference type="Pfam" id="PF04488">
    <property type="entry name" value="Gly_transf_sug"/>
    <property type="match status" value="1"/>
</dbReference>
<keyword evidence="1 3" id="KW-0808">Transferase</keyword>
<dbReference type="GO" id="GO:0016020">
    <property type="term" value="C:membrane"/>
    <property type="evidence" value="ECO:0007669"/>
    <property type="project" value="GOC"/>
</dbReference>
<dbReference type="InterPro" id="IPR007577">
    <property type="entry name" value="GlycoTrfase_DXD_sugar-bd_CS"/>
</dbReference>
<dbReference type="KEGG" id="bbd:Belba_2521"/>
<evidence type="ECO:0000256" key="1">
    <source>
        <dbReference type="ARBA" id="ARBA00022679"/>
    </source>
</evidence>
<dbReference type="InterPro" id="IPR007652">
    <property type="entry name" value="A1-4-GlycosylTfrase_dom"/>
</dbReference>
<keyword evidence="3" id="KW-0328">Glycosyltransferase</keyword>
<dbReference type="GO" id="GO:0051999">
    <property type="term" value="P:mannosyl-inositol phosphorylceramide biosynthetic process"/>
    <property type="evidence" value="ECO:0007669"/>
    <property type="project" value="TreeGrafter"/>
</dbReference>
<evidence type="ECO:0000313" key="4">
    <source>
        <dbReference type="Proteomes" id="UP000006050"/>
    </source>
</evidence>
<organism evidence="3 4">
    <name type="scientific">Belliella baltica (strain DSM 15883 / CIP 108006 / LMG 21964 / BA134)</name>
    <dbReference type="NCBI Taxonomy" id="866536"/>
    <lineage>
        <taxon>Bacteria</taxon>
        <taxon>Pseudomonadati</taxon>
        <taxon>Bacteroidota</taxon>
        <taxon>Cytophagia</taxon>
        <taxon>Cytophagales</taxon>
        <taxon>Cyclobacteriaceae</taxon>
        <taxon>Belliella</taxon>
    </lineage>
</organism>
<evidence type="ECO:0000259" key="2">
    <source>
        <dbReference type="Pfam" id="PF04572"/>
    </source>
</evidence>
<dbReference type="AlphaFoldDB" id="I3Z756"/>
<proteinExistence type="predicted"/>
<dbReference type="GO" id="GO:0000030">
    <property type="term" value="F:mannosyltransferase activity"/>
    <property type="evidence" value="ECO:0007669"/>
    <property type="project" value="TreeGrafter"/>
</dbReference>
<dbReference type="SUPFAM" id="SSF53448">
    <property type="entry name" value="Nucleotide-diphospho-sugar transferases"/>
    <property type="match status" value="1"/>
</dbReference>
<dbReference type="PATRIC" id="fig|866536.3.peg.2600"/>
<accession>I3Z756</accession>
<dbReference type="HOGENOM" id="CLU_073547_1_0_10"/>
<protein>
    <submittedName>
        <fullName evidence="3">Mannosyltransferase OCH1-like enzyme</fullName>
    </submittedName>
</protein>
<dbReference type="Gene3D" id="3.90.550.20">
    <property type="match status" value="1"/>
</dbReference>
<dbReference type="OrthoDB" id="9802987at2"/>
<gene>
    <name evidence="3" type="ordered locus">Belba_2521</name>
</gene>
<feature type="domain" description="Alpha 1,4-glycosyltransferase" evidence="2">
    <location>
        <begin position="153"/>
        <end position="199"/>
    </location>
</feature>
<dbReference type="PANTHER" id="PTHR32385">
    <property type="entry name" value="MANNOSYL PHOSPHORYLINOSITOL CERAMIDE SYNTHASE"/>
    <property type="match status" value="1"/>
</dbReference>
<dbReference type="Pfam" id="PF04572">
    <property type="entry name" value="Gb3_synth"/>
    <property type="match status" value="1"/>
</dbReference>